<accession>A0A8J3LVC1</accession>
<dbReference type="Pfam" id="PF11241">
    <property type="entry name" value="DUF3043"/>
    <property type="match status" value="1"/>
</dbReference>
<evidence type="ECO:0000313" key="4">
    <source>
        <dbReference type="Proteomes" id="UP000630097"/>
    </source>
</evidence>
<feature type="compositionally biased region" description="Basic and acidic residues" evidence="1">
    <location>
        <begin position="51"/>
        <end position="72"/>
    </location>
</feature>
<comment type="caution">
    <text evidence="3">The sequence shown here is derived from an EMBL/GenBank/DDBJ whole genome shotgun (WGS) entry which is preliminary data.</text>
</comment>
<keyword evidence="2" id="KW-0472">Membrane</keyword>
<sequence length="204" mass="23558">MFRRRIQMPTDDSPVPVADPKPHATPGKGRPTPKRSESQGRRRMPMTAPSNRKEAYRLQRDRDKTARLREREGRLRGDERYLQPRDRGPVRKFARDWVDSRRVPWAYALPAILALLILTVIPFPTEIRAFFFYIYNYSVPVMVLLLPLSYFMALRVKKAAAEKFPGENLKGVGFYAAMRALQMRPLRYPKPTVRPGGAPVPPKV</sequence>
<proteinExistence type="predicted"/>
<keyword evidence="2" id="KW-1133">Transmembrane helix</keyword>
<dbReference type="AlphaFoldDB" id="A0A8J3LVC1"/>
<dbReference type="EMBL" id="BONV01000001">
    <property type="protein sequence ID" value="GIG77188.1"/>
    <property type="molecule type" value="Genomic_DNA"/>
</dbReference>
<dbReference type="InterPro" id="IPR021403">
    <property type="entry name" value="DUF3043"/>
</dbReference>
<evidence type="ECO:0000256" key="1">
    <source>
        <dbReference type="SAM" id="MobiDB-lite"/>
    </source>
</evidence>
<gene>
    <name evidence="3" type="ORF">Pka01_03150</name>
</gene>
<dbReference type="Proteomes" id="UP000630097">
    <property type="component" value="Unassembled WGS sequence"/>
</dbReference>
<keyword evidence="2" id="KW-0812">Transmembrane</keyword>
<protein>
    <recommendedName>
        <fullName evidence="5">DUF3043 domain-containing protein</fullName>
    </recommendedName>
</protein>
<organism evidence="3 4">
    <name type="scientific">Planotetraspora kaengkrachanensis</name>
    <dbReference type="NCBI Taxonomy" id="575193"/>
    <lineage>
        <taxon>Bacteria</taxon>
        <taxon>Bacillati</taxon>
        <taxon>Actinomycetota</taxon>
        <taxon>Actinomycetes</taxon>
        <taxon>Streptosporangiales</taxon>
        <taxon>Streptosporangiaceae</taxon>
        <taxon>Planotetraspora</taxon>
    </lineage>
</organism>
<feature type="transmembrane region" description="Helical" evidence="2">
    <location>
        <begin position="130"/>
        <end position="153"/>
    </location>
</feature>
<evidence type="ECO:0000313" key="3">
    <source>
        <dbReference type="EMBL" id="GIG77188.1"/>
    </source>
</evidence>
<feature type="transmembrane region" description="Helical" evidence="2">
    <location>
        <begin position="105"/>
        <end position="124"/>
    </location>
</feature>
<evidence type="ECO:0008006" key="5">
    <source>
        <dbReference type="Google" id="ProtNLM"/>
    </source>
</evidence>
<evidence type="ECO:0000256" key="2">
    <source>
        <dbReference type="SAM" id="Phobius"/>
    </source>
</evidence>
<keyword evidence="4" id="KW-1185">Reference proteome</keyword>
<feature type="region of interest" description="Disordered" evidence="1">
    <location>
        <begin position="1"/>
        <end position="72"/>
    </location>
</feature>
<reference evidence="3 4" key="1">
    <citation type="submission" date="2021-01" db="EMBL/GenBank/DDBJ databases">
        <title>Whole genome shotgun sequence of Planotetraspora kaengkrachanensis NBRC 104272.</title>
        <authorList>
            <person name="Komaki H."/>
            <person name="Tamura T."/>
        </authorList>
    </citation>
    <scope>NUCLEOTIDE SEQUENCE [LARGE SCALE GENOMIC DNA]</scope>
    <source>
        <strain evidence="3 4">NBRC 104272</strain>
    </source>
</reference>
<name>A0A8J3LVC1_9ACTN</name>